<accession>A0ABQ6K2I0</accession>
<organism evidence="1 2">
    <name type="scientific">Pseudolysinimonas kribbensis</name>
    <dbReference type="NCBI Taxonomy" id="433641"/>
    <lineage>
        <taxon>Bacteria</taxon>
        <taxon>Bacillati</taxon>
        <taxon>Actinomycetota</taxon>
        <taxon>Actinomycetes</taxon>
        <taxon>Micrococcales</taxon>
        <taxon>Microbacteriaceae</taxon>
        <taxon>Pseudolysinimonas</taxon>
    </lineage>
</organism>
<dbReference type="Proteomes" id="UP001157034">
    <property type="component" value="Unassembled WGS sequence"/>
</dbReference>
<proteinExistence type="predicted"/>
<comment type="caution">
    <text evidence="1">The sequence shown here is derived from an EMBL/GenBank/DDBJ whole genome shotgun (WGS) entry which is preliminary data.</text>
</comment>
<gene>
    <name evidence="1" type="ORF">GCM10025881_03680</name>
</gene>
<evidence type="ECO:0000313" key="2">
    <source>
        <dbReference type="Proteomes" id="UP001157034"/>
    </source>
</evidence>
<dbReference type="EMBL" id="BSVB01000001">
    <property type="protein sequence ID" value="GMA93544.1"/>
    <property type="molecule type" value="Genomic_DNA"/>
</dbReference>
<reference evidence="2" key="1">
    <citation type="journal article" date="2019" name="Int. J. Syst. Evol. Microbiol.">
        <title>The Global Catalogue of Microorganisms (GCM) 10K type strain sequencing project: providing services to taxonomists for standard genome sequencing and annotation.</title>
        <authorList>
            <consortium name="The Broad Institute Genomics Platform"/>
            <consortium name="The Broad Institute Genome Sequencing Center for Infectious Disease"/>
            <person name="Wu L."/>
            <person name="Ma J."/>
        </authorList>
    </citation>
    <scope>NUCLEOTIDE SEQUENCE [LARGE SCALE GENOMIC DNA]</scope>
    <source>
        <strain evidence="2">NBRC 108894</strain>
    </source>
</reference>
<sequence length="256" mass="27493">MSSAVRDPAPLSCTASRIVAGYARWLGDHSAPGSPAASRGVIRLAPPDGLRTVEPFAAHMRGLALRFTAIRRRSTACDSTIDDGESPPRLPESENLMTVQGALLVGSVNLPDTESTFRAAADTLGRRLRRVPDGETGDRFHWIVFQADLIGGADGIERVGDEPVLLRNLDLRPLRFADGVDPARVVLPKLDYARAALESYGTFAALREQGVIPAGIRFQVSLPTPLAVVVALVREEDRAAFEPSTSVRCTPSSTRS</sequence>
<evidence type="ECO:0000313" key="1">
    <source>
        <dbReference type="EMBL" id="GMA93544.1"/>
    </source>
</evidence>
<protein>
    <submittedName>
        <fullName evidence="1">Uncharacterized protein</fullName>
    </submittedName>
</protein>
<keyword evidence="2" id="KW-1185">Reference proteome</keyword>
<name>A0ABQ6K2I0_9MICO</name>